<organism evidence="2">
    <name type="scientific">Archaeoglobus fulgidus</name>
    <dbReference type="NCBI Taxonomy" id="2234"/>
    <lineage>
        <taxon>Archaea</taxon>
        <taxon>Methanobacteriati</taxon>
        <taxon>Methanobacteriota</taxon>
        <taxon>Archaeoglobi</taxon>
        <taxon>Archaeoglobales</taxon>
        <taxon>Archaeoglobaceae</taxon>
        <taxon>Archaeoglobus</taxon>
    </lineage>
</organism>
<feature type="domain" description="DUF22" evidence="1">
    <location>
        <begin position="152"/>
        <end position="255"/>
    </location>
</feature>
<proteinExistence type="predicted"/>
<feature type="domain" description="DUF22" evidence="1">
    <location>
        <begin position="287"/>
        <end position="390"/>
    </location>
</feature>
<dbReference type="Pfam" id="PF01629">
    <property type="entry name" value="DUF22"/>
    <property type="match status" value="3"/>
</dbReference>
<comment type="caution">
    <text evidence="2">The sequence shown here is derived from an EMBL/GenBank/DDBJ whole genome shotgun (WGS) entry which is preliminary data.</text>
</comment>
<name>A0A7J2TGZ2_ARCFL</name>
<accession>A0A7J2TGZ2</accession>
<protein>
    <submittedName>
        <fullName evidence="2">DUF22 domain-containing protein</fullName>
    </submittedName>
</protein>
<dbReference type="AlphaFoldDB" id="A0A7J2TGZ2"/>
<evidence type="ECO:0000259" key="1">
    <source>
        <dbReference type="Pfam" id="PF01629"/>
    </source>
</evidence>
<reference evidence="2" key="1">
    <citation type="journal article" date="2020" name="mSystems">
        <title>Genome- and Community-Level Interaction Insights into Carbon Utilization and Element Cycling Functions of Hydrothermarchaeota in Hydrothermal Sediment.</title>
        <authorList>
            <person name="Zhou Z."/>
            <person name="Liu Y."/>
            <person name="Xu W."/>
            <person name="Pan J."/>
            <person name="Luo Z.H."/>
            <person name="Li M."/>
        </authorList>
    </citation>
    <scope>NUCLEOTIDE SEQUENCE [LARGE SCALE GENOMIC DNA]</scope>
    <source>
        <strain evidence="2">SpSt-26</strain>
    </source>
</reference>
<dbReference type="EMBL" id="DSLA01000008">
    <property type="protein sequence ID" value="HEH34608.1"/>
    <property type="molecule type" value="Genomic_DNA"/>
</dbReference>
<evidence type="ECO:0000313" key="2">
    <source>
        <dbReference type="EMBL" id="HEH34608.1"/>
    </source>
</evidence>
<sequence length="431" mass="49049">MDAVMKYWVDVFGGKLEKLKIDLKPFGFRMAPVTQWKTLIADRDVEVKKGNPTIVRVQTLTLPANTIVGPMNIMRHALGCVLDVVECGIPTRVEEEKCINNVVFLPIDDGEIKKGDIIGVLKVFFVKTGLIGKTLGLGQIKVDTIKERVVGNLVWRDDGNIYRERVEVEEFSYKRTHVGVWEPLISDENVTVHAGEVRRIKIRELKLPPNTIVVPIGFMMNAYGSVVDVIQIGKPSRAEEEKRINEAIFLAVEDGKIEKGDLLGILCVYYIGLDDFKPLIRGEKKEFTMLYRSGRGVIKKAIKIDPFGFKRSPIGRWEPIIADEKKKLEKNKPCIIAVKKIKLPRNTMVYPMGIMRSPYAVVIDTVLERIARVEEEKNIRHAVILPLLDGEVEKGDILGIINVYEVEVSTIEKLRTWFDDWIEAQQRILYE</sequence>
<gene>
    <name evidence="2" type="ORF">ENP88_00320</name>
</gene>
<dbReference type="InterPro" id="IPR002572">
    <property type="entry name" value="DUF22"/>
</dbReference>
<feature type="domain" description="DUF22" evidence="1">
    <location>
        <begin position="5"/>
        <end position="110"/>
    </location>
</feature>